<name>A0A318D5S6_9GAMM</name>
<keyword evidence="3" id="KW-1185">Reference proteome</keyword>
<dbReference type="Proteomes" id="UP000247689">
    <property type="component" value="Unassembled WGS sequence"/>
</dbReference>
<accession>A0A318D5S6</accession>
<keyword evidence="2" id="KW-0489">Methyltransferase</keyword>
<dbReference type="AlphaFoldDB" id="A0A318D5S6"/>
<dbReference type="SUPFAM" id="SSF53335">
    <property type="entry name" value="S-adenosyl-L-methionine-dependent methyltransferases"/>
    <property type="match status" value="1"/>
</dbReference>
<evidence type="ECO:0000259" key="1">
    <source>
        <dbReference type="Pfam" id="PF13649"/>
    </source>
</evidence>
<organism evidence="2 3">
    <name type="scientific">Kangiella spongicola</name>
    <dbReference type="NCBI Taxonomy" id="796379"/>
    <lineage>
        <taxon>Bacteria</taxon>
        <taxon>Pseudomonadati</taxon>
        <taxon>Pseudomonadota</taxon>
        <taxon>Gammaproteobacteria</taxon>
        <taxon>Kangiellales</taxon>
        <taxon>Kangiellaceae</taxon>
        <taxon>Kangiella</taxon>
    </lineage>
</organism>
<gene>
    <name evidence="2" type="ORF">DL796_06740</name>
</gene>
<evidence type="ECO:0000313" key="3">
    <source>
        <dbReference type="Proteomes" id="UP000247689"/>
    </source>
</evidence>
<keyword evidence="2" id="KW-0808">Transferase</keyword>
<sequence length="185" mass="20890">MKGFTSYAIKNLKSTGSIARSSKFLARNLAKQVPTDAKTIVELGAGDGIITRELLKYMPQQAHLTSYEISEELLALLQRIDHPRFSLKHSSAMDIVQDFAIDSVDCLVSCLPLALFPLEMKHELLTHIRSVLKPNGLFLQYQYWLSDKQLIKEYFPHLKTNWVPLNLPPSFVYTGTAPNSELVAE</sequence>
<dbReference type="InterPro" id="IPR041698">
    <property type="entry name" value="Methyltransf_25"/>
</dbReference>
<dbReference type="Pfam" id="PF13649">
    <property type="entry name" value="Methyltransf_25"/>
    <property type="match status" value="1"/>
</dbReference>
<proteinExistence type="predicted"/>
<dbReference type="Gene3D" id="3.40.50.150">
    <property type="entry name" value="Vaccinia Virus protein VP39"/>
    <property type="match status" value="1"/>
</dbReference>
<dbReference type="CDD" id="cd02440">
    <property type="entry name" value="AdoMet_MTases"/>
    <property type="match status" value="1"/>
</dbReference>
<dbReference type="OrthoDB" id="9805585at2"/>
<reference evidence="2 3" key="1">
    <citation type="submission" date="2018-05" db="EMBL/GenBank/DDBJ databases">
        <title>Kangiella spongicola genome sequence.</title>
        <authorList>
            <person name="Maclea K.S."/>
            <person name="Goen A.E."/>
            <person name="Kelley C."/>
            <person name="Underriner A."/>
            <person name="Silverwood T."/>
            <person name="Trachtenberg A.M."/>
        </authorList>
    </citation>
    <scope>NUCLEOTIDE SEQUENCE [LARGE SCALE GENOMIC DNA]</scope>
    <source>
        <strain evidence="2 3">ATCC BAA-2076</strain>
    </source>
</reference>
<comment type="caution">
    <text evidence="2">The sequence shown here is derived from an EMBL/GenBank/DDBJ whole genome shotgun (WGS) entry which is preliminary data.</text>
</comment>
<evidence type="ECO:0000313" key="2">
    <source>
        <dbReference type="EMBL" id="PXF63138.1"/>
    </source>
</evidence>
<dbReference type="GO" id="GO:0032259">
    <property type="term" value="P:methylation"/>
    <property type="evidence" value="ECO:0007669"/>
    <property type="project" value="UniProtKB-KW"/>
</dbReference>
<dbReference type="RefSeq" id="WP_110200941.1">
    <property type="nucleotide sequence ID" value="NZ_QICH01000002.1"/>
</dbReference>
<feature type="domain" description="Methyltransferase" evidence="1">
    <location>
        <begin position="40"/>
        <end position="136"/>
    </location>
</feature>
<dbReference type="EMBL" id="QICH01000002">
    <property type="protein sequence ID" value="PXF63138.1"/>
    <property type="molecule type" value="Genomic_DNA"/>
</dbReference>
<dbReference type="GO" id="GO:0008168">
    <property type="term" value="F:methyltransferase activity"/>
    <property type="evidence" value="ECO:0007669"/>
    <property type="project" value="UniProtKB-KW"/>
</dbReference>
<dbReference type="InterPro" id="IPR029063">
    <property type="entry name" value="SAM-dependent_MTases_sf"/>
</dbReference>
<protein>
    <submittedName>
        <fullName evidence="2">Methyltransferase type 12</fullName>
    </submittedName>
</protein>